<gene>
    <name evidence="1" type="ORF">LTS18_011094</name>
</gene>
<comment type="caution">
    <text evidence="1">The sequence shown here is derived from an EMBL/GenBank/DDBJ whole genome shotgun (WGS) entry which is preliminary data.</text>
</comment>
<accession>A0ACC3CYY6</accession>
<protein>
    <submittedName>
        <fullName evidence="1">Uncharacterized protein</fullName>
    </submittedName>
</protein>
<sequence length="72" mass="7928">MDETNTTNGATHQPYDVYKTTSVADIRATLAQLERKNASVTARLDGLVASQRDLLRDLGRLDLLRAQLGTQV</sequence>
<evidence type="ECO:0000313" key="1">
    <source>
        <dbReference type="EMBL" id="KAK3059341.1"/>
    </source>
</evidence>
<feature type="non-terminal residue" evidence="1">
    <location>
        <position position="72"/>
    </location>
</feature>
<keyword evidence="2" id="KW-1185">Reference proteome</keyword>
<evidence type="ECO:0000313" key="2">
    <source>
        <dbReference type="Proteomes" id="UP001186974"/>
    </source>
</evidence>
<reference evidence="1" key="1">
    <citation type="submission" date="2024-09" db="EMBL/GenBank/DDBJ databases">
        <title>Black Yeasts Isolated from many extreme environments.</title>
        <authorList>
            <person name="Coleine C."/>
            <person name="Stajich J.E."/>
            <person name="Selbmann L."/>
        </authorList>
    </citation>
    <scope>NUCLEOTIDE SEQUENCE</scope>
    <source>
        <strain evidence="1">CCFEE 5737</strain>
    </source>
</reference>
<organism evidence="1 2">
    <name type="scientific">Coniosporium uncinatum</name>
    <dbReference type="NCBI Taxonomy" id="93489"/>
    <lineage>
        <taxon>Eukaryota</taxon>
        <taxon>Fungi</taxon>
        <taxon>Dikarya</taxon>
        <taxon>Ascomycota</taxon>
        <taxon>Pezizomycotina</taxon>
        <taxon>Dothideomycetes</taxon>
        <taxon>Dothideomycetes incertae sedis</taxon>
        <taxon>Coniosporium</taxon>
    </lineage>
</organism>
<dbReference type="EMBL" id="JAWDJW010009501">
    <property type="protein sequence ID" value="KAK3059341.1"/>
    <property type="molecule type" value="Genomic_DNA"/>
</dbReference>
<name>A0ACC3CYY6_9PEZI</name>
<dbReference type="Proteomes" id="UP001186974">
    <property type="component" value="Unassembled WGS sequence"/>
</dbReference>
<proteinExistence type="predicted"/>